<feature type="domain" description="N-acetyltransferase" evidence="1">
    <location>
        <begin position="20"/>
        <end position="179"/>
    </location>
</feature>
<gene>
    <name evidence="2" type="ORF">EV643_14722</name>
</gene>
<evidence type="ECO:0000259" key="1">
    <source>
        <dbReference type="PROSITE" id="PS51186"/>
    </source>
</evidence>
<dbReference type="EMBL" id="SNWQ01000047">
    <property type="protein sequence ID" value="TDO29633.1"/>
    <property type="molecule type" value="Genomic_DNA"/>
</dbReference>
<dbReference type="Pfam" id="PF13302">
    <property type="entry name" value="Acetyltransf_3"/>
    <property type="match status" value="1"/>
</dbReference>
<proteinExistence type="predicted"/>
<dbReference type="AlphaFoldDB" id="A0A4R6J2Y0"/>
<name>A0A4R6J2Y0_9ACTN</name>
<dbReference type="InterPro" id="IPR000182">
    <property type="entry name" value="GNAT_dom"/>
</dbReference>
<protein>
    <submittedName>
        <fullName evidence="2">RimJ/RimL family protein N-acetyltransferase</fullName>
    </submittedName>
</protein>
<keyword evidence="3" id="KW-1185">Reference proteome</keyword>
<comment type="caution">
    <text evidence="2">The sequence shown here is derived from an EMBL/GenBank/DDBJ whole genome shotgun (WGS) entry which is preliminary data.</text>
</comment>
<reference evidence="2 3" key="1">
    <citation type="submission" date="2019-03" db="EMBL/GenBank/DDBJ databases">
        <title>Genomic Encyclopedia of Type Strains, Phase III (KMG-III): the genomes of soil and plant-associated and newly described type strains.</title>
        <authorList>
            <person name="Whitman W."/>
        </authorList>
    </citation>
    <scope>NUCLEOTIDE SEQUENCE [LARGE SCALE GENOMIC DNA]</scope>
    <source>
        <strain evidence="2 3">VKM Ac-2527</strain>
    </source>
</reference>
<dbReference type="PANTHER" id="PTHR43792:SF1">
    <property type="entry name" value="N-ACETYLTRANSFERASE DOMAIN-CONTAINING PROTEIN"/>
    <property type="match status" value="1"/>
</dbReference>
<dbReference type="Proteomes" id="UP000295388">
    <property type="component" value="Unassembled WGS sequence"/>
</dbReference>
<evidence type="ECO:0000313" key="3">
    <source>
        <dbReference type="Proteomes" id="UP000295388"/>
    </source>
</evidence>
<dbReference type="SUPFAM" id="SSF55729">
    <property type="entry name" value="Acyl-CoA N-acyltransferases (Nat)"/>
    <property type="match status" value="1"/>
</dbReference>
<dbReference type="PANTHER" id="PTHR43792">
    <property type="entry name" value="GNAT FAMILY, PUTATIVE (AFU_ORTHOLOGUE AFUA_3G00765)-RELATED-RELATED"/>
    <property type="match status" value="1"/>
</dbReference>
<evidence type="ECO:0000313" key="2">
    <source>
        <dbReference type="EMBL" id="TDO29633.1"/>
    </source>
</evidence>
<dbReference type="OrthoDB" id="3533156at2"/>
<dbReference type="Gene3D" id="3.40.630.30">
    <property type="match status" value="1"/>
</dbReference>
<dbReference type="InterPro" id="IPR051531">
    <property type="entry name" value="N-acetyltransferase"/>
</dbReference>
<dbReference type="InterPro" id="IPR016181">
    <property type="entry name" value="Acyl_CoA_acyltransferase"/>
</dbReference>
<accession>A0A4R6J2Y0</accession>
<keyword evidence="2" id="KW-0808">Transferase</keyword>
<dbReference type="GO" id="GO:0016747">
    <property type="term" value="F:acyltransferase activity, transferring groups other than amino-acyl groups"/>
    <property type="evidence" value="ECO:0007669"/>
    <property type="project" value="InterPro"/>
</dbReference>
<organism evidence="2 3">
    <name type="scientific">Kribbella caucasensis</name>
    <dbReference type="NCBI Taxonomy" id="2512215"/>
    <lineage>
        <taxon>Bacteria</taxon>
        <taxon>Bacillati</taxon>
        <taxon>Actinomycetota</taxon>
        <taxon>Actinomycetes</taxon>
        <taxon>Propionibacteriales</taxon>
        <taxon>Kribbellaceae</taxon>
        <taxon>Kribbella</taxon>
    </lineage>
</organism>
<dbReference type="RefSeq" id="WP_133805915.1">
    <property type="nucleotide sequence ID" value="NZ_SNWQ01000047.1"/>
</dbReference>
<sequence>MTELDTFPAPSPLSLTTDRLLLRQWIDADREPFATMNADPAVMEHFPAAMTHEQSDALVDRIIEGWGTHGFGLWALEVRETGRFIGFTGLSVPRFEAHFIPAVEVGWRLSKDAWGNGYATEAARASLAYGFGPAGLAEIVSFTATTNVPSQRVMQRIGMSHDPAEDFDHPRLEKGHRLERHVLYRISRAQWEASQ</sequence>
<dbReference type="PROSITE" id="PS51186">
    <property type="entry name" value="GNAT"/>
    <property type="match status" value="1"/>
</dbReference>